<sequence length="106" mass="12810">MENTGLEADETIEKKGDKDNEEDNQDQSVVALKNKLLREEEFWKLKAGMQWFKEGERNTKFFHTIVKGRRSRLRVNRIQNNEGKWLEDQEDIEEATIEFYRRQFTK</sequence>
<dbReference type="AlphaFoldDB" id="A0A9J5X1L0"/>
<feature type="region of interest" description="Disordered" evidence="1">
    <location>
        <begin position="1"/>
        <end position="27"/>
    </location>
</feature>
<protein>
    <submittedName>
        <fullName evidence="2">Uncharacterized protein</fullName>
    </submittedName>
</protein>
<keyword evidence="3" id="KW-1185">Reference proteome</keyword>
<organism evidence="2 3">
    <name type="scientific">Solanum commersonii</name>
    <name type="common">Commerson's wild potato</name>
    <name type="synonym">Commerson's nightshade</name>
    <dbReference type="NCBI Taxonomy" id="4109"/>
    <lineage>
        <taxon>Eukaryota</taxon>
        <taxon>Viridiplantae</taxon>
        <taxon>Streptophyta</taxon>
        <taxon>Embryophyta</taxon>
        <taxon>Tracheophyta</taxon>
        <taxon>Spermatophyta</taxon>
        <taxon>Magnoliopsida</taxon>
        <taxon>eudicotyledons</taxon>
        <taxon>Gunneridae</taxon>
        <taxon>Pentapetalae</taxon>
        <taxon>asterids</taxon>
        <taxon>lamiids</taxon>
        <taxon>Solanales</taxon>
        <taxon>Solanaceae</taxon>
        <taxon>Solanoideae</taxon>
        <taxon>Solaneae</taxon>
        <taxon>Solanum</taxon>
    </lineage>
</organism>
<reference evidence="2 3" key="1">
    <citation type="submission" date="2020-09" db="EMBL/GenBank/DDBJ databases">
        <title>De no assembly of potato wild relative species, Solanum commersonii.</title>
        <authorList>
            <person name="Cho K."/>
        </authorList>
    </citation>
    <scope>NUCLEOTIDE SEQUENCE [LARGE SCALE GENOMIC DNA]</scope>
    <source>
        <strain evidence="2">LZ3.2</strain>
        <tissue evidence="2">Leaf</tissue>
    </source>
</reference>
<gene>
    <name evidence="2" type="ORF">H5410_052622</name>
</gene>
<dbReference type="Proteomes" id="UP000824120">
    <property type="component" value="Chromosome 10"/>
</dbReference>
<accession>A0A9J5X1L0</accession>
<dbReference type="OrthoDB" id="1304154at2759"/>
<evidence type="ECO:0000256" key="1">
    <source>
        <dbReference type="SAM" id="MobiDB-lite"/>
    </source>
</evidence>
<evidence type="ECO:0000313" key="3">
    <source>
        <dbReference type="Proteomes" id="UP000824120"/>
    </source>
</evidence>
<name>A0A9J5X1L0_SOLCO</name>
<evidence type="ECO:0000313" key="2">
    <source>
        <dbReference type="EMBL" id="KAG5581995.1"/>
    </source>
</evidence>
<comment type="caution">
    <text evidence="2">The sequence shown here is derived from an EMBL/GenBank/DDBJ whole genome shotgun (WGS) entry which is preliminary data.</text>
</comment>
<proteinExistence type="predicted"/>
<dbReference type="EMBL" id="JACXVP010000010">
    <property type="protein sequence ID" value="KAG5581995.1"/>
    <property type="molecule type" value="Genomic_DNA"/>
</dbReference>